<dbReference type="AlphaFoldDB" id="A0AAV4B502"/>
<feature type="region of interest" description="Disordered" evidence="1">
    <location>
        <begin position="1"/>
        <end position="26"/>
    </location>
</feature>
<dbReference type="EMBL" id="BLXT01004491">
    <property type="protein sequence ID" value="GFO13454.1"/>
    <property type="molecule type" value="Genomic_DNA"/>
</dbReference>
<keyword evidence="3" id="KW-1185">Reference proteome</keyword>
<gene>
    <name evidence="2" type="ORF">PoB_003995900</name>
</gene>
<protein>
    <submittedName>
        <fullName evidence="2">Uncharacterized protein</fullName>
    </submittedName>
</protein>
<evidence type="ECO:0000256" key="1">
    <source>
        <dbReference type="SAM" id="MobiDB-lite"/>
    </source>
</evidence>
<sequence>MKDCREVTSSWQDNKTLDPRGHSRIQGLSQSKRLKVTFNLTSARTTPQSHHIVFRVTLICSACQPHHLAPQQSRYTNYLLVRKKEQQQNWPQVTRRQREMWYWPVRKIEWLTLTQQTSPVPAW</sequence>
<reference evidence="2 3" key="1">
    <citation type="journal article" date="2021" name="Elife">
        <title>Chloroplast acquisition without the gene transfer in kleptoplastic sea slugs, Plakobranchus ocellatus.</title>
        <authorList>
            <person name="Maeda T."/>
            <person name="Takahashi S."/>
            <person name="Yoshida T."/>
            <person name="Shimamura S."/>
            <person name="Takaki Y."/>
            <person name="Nagai Y."/>
            <person name="Toyoda A."/>
            <person name="Suzuki Y."/>
            <person name="Arimoto A."/>
            <person name="Ishii H."/>
            <person name="Satoh N."/>
            <person name="Nishiyama T."/>
            <person name="Hasebe M."/>
            <person name="Maruyama T."/>
            <person name="Minagawa J."/>
            <person name="Obokata J."/>
            <person name="Shigenobu S."/>
        </authorList>
    </citation>
    <scope>NUCLEOTIDE SEQUENCE [LARGE SCALE GENOMIC DNA]</scope>
</reference>
<dbReference type="Proteomes" id="UP000735302">
    <property type="component" value="Unassembled WGS sequence"/>
</dbReference>
<comment type="caution">
    <text evidence="2">The sequence shown here is derived from an EMBL/GenBank/DDBJ whole genome shotgun (WGS) entry which is preliminary data.</text>
</comment>
<organism evidence="2 3">
    <name type="scientific">Plakobranchus ocellatus</name>
    <dbReference type="NCBI Taxonomy" id="259542"/>
    <lineage>
        <taxon>Eukaryota</taxon>
        <taxon>Metazoa</taxon>
        <taxon>Spiralia</taxon>
        <taxon>Lophotrochozoa</taxon>
        <taxon>Mollusca</taxon>
        <taxon>Gastropoda</taxon>
        <taxon>Heterobranchia</taxon>
        <taxon>Euthyneura</taxon>
        <taxon>Panpulmonata</taxon>
        <taxon>Sacoglossa</taxon>
        <taxon>Placobranchoidea</taxon>
        <taxon>Plakobranchidae</taxon>
        <taxon>Plakobranchus</taxon>
    </lineage>
</organism>
<proteinExistence type="predicted"/>
<name>A0AAV4B502_9GAST</name>
<evidence type="ECO:0000313" key="3">
    <source>
        <dbReference type="Proteomes" id="UP000735302"/>
    </source>
</evidence>
<evidence type="ECO:0000313" key="2">
    <source>
        <dbReference type="EMBL" id="GFO13454.1"/>
    </source>
</evidence>
<accession>A0AAV4B502</accession>